<accession>A0AA88WD00</accession>
<dbReference type="PANTHER" id="PTHR48011:SF4">
    <property type="entry name" value="MITOGEN-ACTIVATED PROTEIN KINASE KINASE KINASE 19"/>
    <property type="match status" value="1"/>
</dbReference>
<dbReference type="CDD" id="cd06606">
    <property type="entry name" value="STKc_MAPKKK"/>
    <property type="match status" value="1"/>
</dbReference>
<evidence type="ECO:0000256" key="1">
    <source>
        <dbReference type="ARBA" id="ARBA00004123"/>
    </source>
</evidence>
<evidence type="ECO:0000259" key="15">
    <source>
        <dbReference type="PROSITE" id="PS50011"/>
    </source>
</evidence>
<keyword evidence="10" id="KW-0539">Nucleus</keyword>
<evidence type="ECO:0000256" key="9">
    <source>
        <dbReference type="ARBA" id="ARBA00022840"/>
    </source>
</evidence>
<dbReference type="PANTHER" id="PTHR48011">
    <property type="entry name" value="CCR4-NOT TRANSCRIPTIONAL COMPLEX SUBUNIT CAF120-RELATED"/>
    <property type="match status" value="1"/>
</dbReference>
<comment type="caution">
    <text evidence="16">The sequence shown here is derived from an EMBL/GenBank/DDBJ whole genome shotgun (WGS) entry which is preliminary data.</text>
</comment>
<dbReference type="Gene3D" id="1.10.510.10">
    <property type="entry name" value="Transferase(Phosphotransferase) domain 1"/>
    <property type="match status" value="1"/>
</dbReference>
<evidence type="ECO:0000256" key="5">
    <source>
        <dbReference type="ARBA" id="ARBA00022679"/>
    </source>
</evidence>
<comment type="subcellular location">
    <subcellularLocation>
        <location evidence="1">Nucleus</location>
    </subcellularLocation>
</comment>
<evidence type="ECO:0000256" key="13">
    <source>
        <dbReference type="PROSITE-ProRule" id="PRU10141"/>
    </source>
</evidence>
<dbReference type="InterPro" id="IPR000719">
    <property type="entry name" value="Prot_kinase_dom"/>
</dbReference>
<evidence type="ECO:0000256" key="8">
    <source>
        <dbReference type="ARBA" id="ARBA00022777"/>
    </source>
</evidence>
<keyword evidence="3 14" id="KW-0723">Serine/threonine-protein kinase</keyword>
<evidence type="ECO:0000256" key="6">
    <source>
        <dbReference type="ARBA" id="ARBA00022682"/>
    </source>
</evidence>
<keyword evidence="7 13" id="KW-0547">Nucleotide-binding</keyword>
<evidence type="ECO:0000256" key="11">
    <source>
        <dbReference type="ARBA" id="ARBA00047559"/>
    </source>
</evidence>
<feature type="domain" description="Protein kinase" evidence="15">
    <location>
        <begin position="3"/>
        <end position="258"/>
    </location>
</feature>
<dbReference type="PROSITE" id="PS00108">
    <property type="entry name" value="PROTEIN_KINASE_ST"/>
    <property type="match status" value="1"/>
</dbReference>
<keyword evidence="5" id="KW-0808">Transferase</keyword>
<dbReference type="GO" id="GO:0006970">
    <property type="term" value="P:response to osmotic stress"/>
    <property type="evidence" value="ECO:0007669"/>
    <property type="project" value="UniProtKB-ARBA"/>
</dbReference>
<dbReference type="InterPro" id="IPR011009">
    <property type="entry name" value="Kinase-like_dom_sf"/>
</dbReference>
<dbReference type="GO" id="GO:0004709">
    <property type="term" value="F:MAP kinase kinase kinase activity"/>
    <property type="evidence" value="ECO:0007669"/>
    <property type="project" value="UniProtKB-EC"/>
</dbReference>
<comment type="catalytic activity">
    <reaction evidence="12">
        <text>L-seryl-[protein] + ATP = O-phospho-L-seryl-[protein] + ADP + H(+)</text>
        <dbReference type="Rhea" id="RHEA:17989"/>
        <dbReference type="Rhea" id="RHEA-COMP:9863"/>
        <dbReference type="Rhea" id="RHEA-COMP:11604"/>
        <dbReference type="ChEBI" id="CHEBI:15378"/>
        <dbReference type="ChEBI" id="CHEBI:29999"/>
        <dbReference type="ChEBI" id="CHEBI:30616"/>
        <dbReference type="ChEBI" id="CHEBI:83421"/>
        <dbReference type="ChEBI" id="CHEBI:456216"/>
        <dbReference type="EC" id="2.7.11.25"/>
    </reaction>
</comment>
<dbReference type="GO" id="GO:0019901">
    <property type="term" value="F:protein kinase binding"/>
    <property type="evidence" value="ECO:0007669"/>
    <property type="project" value="UniProtKB-ARBA"/>
</dbReference>
<dbReference type="InterPro" id="IPR017441">
    <property type="entry name" value="Protein_kinase_ATP_BS"/>
</dbReference>
<evidence type="ECO:0000256" key="7">
    <source>
        <dbReference type="ARBA" id="ARBA00022741"/>
    </source>
</evidence>
<name>A0AA88WD00_9ASTE</name>
<evidence type="ECO:0000256" key="12">
    <source>
        <dbReference type="ARBA" id="ARBA00048329"/>
    </source>
</evidence>
<keyword evidence="17" id="KW-1185">Reference proteome</keyword>
<proteinExistence type="inferred from homology"/>
<keyword evidence="6" id="KW-0938">Abscisic acid signaling pathway</keyword>
<feature type="binding site" evidence="13">
    <location>
        <position position="31"/>
    </location>
    <ligand>
        <name>ATP</name>
        <dbReference type="ChEBI" id="CHEBI:30616"/>
    </ligand>
</feature>
<evidence type="ECO:0000313" key="16">
    <source>
        <dbReference type="EMBL" id="KAK3020420.1"/>
    </source>
</evidence>
<dbReference type="GO" id="GO:0005524">
    <property type="term" value="F:ATP binding"/>
    <property type="evidence" value="ECO:0007669"/>
    <property type="project" value="UniProtKB-UniRule"/>
</dbReference>
<reference evidence="16" key="1">
    <citation type="submission" date="2022-12" db="EMBL/GenBank/DDBJ databases">
        <title>Draft genome assemblies for two species of Escallonia (Escalloniales).</title>
        <authorList>
            <person name="Chanderbali A."/>
            <person name="Dervinis C."/>
            <person name="Anghel I."/>
            <person name="Soltis D."/>
            <person name="Soltis P."/>
            <person name="Zapata F."/>
        </authorList>
    </citation>
    <scope>NUCLEOTIDE SEQUENCE</scope>
    <source>
        <strain evidence="16">UCBG64.0493</strain>
        <tissue evidence="16">Leaf</tissue>
    </source>
</reference>
<dbReference type="AlphaFoldDB" id="A0AA88WD00"/>
<dbReference type="InterPro" id="IPR008271">
    <property type="entry name" value="Ser/Thr_kinase_AS"/>
</dbReference>
<dbReference type="GO" id="GO:0005634">
    <property type="term" value="C:nucleus"/>
    <property type="evidence" value="ECO:0007669"/>
    <property type="project" value="UniProtKB-SubCell"/>
</dbReference>
<gene>
    <name evidence="16" type="ORF">RJ639_047726</name>
</gene>
<keyword evidence="4" id="KW-0597">Phosphoprotein</keyword>
<organism evidence="16 17">
    <name type="scientific">Escallonia herrerae</name>
    <dbReference type="NCBI Taxonomy" id="1293975"/>
    <lineage>
        <taxon>Eukaryota</taxon>
        <taxon>Viridiplantae</taxon>
        <taxon>Streptophyta</taxon>
        <taxon>Embryophyta</taxon>
        <taxon>Tracheophyta</taxon>
        <taxon>Spermatophyta</taxon>
        <taxon>Magnoliopsida</taxon>
        <taxon>eudicotyledons</taxon>
        <taxon>Gunneridae</taxon>
        <taxon>Pentapetalae</taxon>
        <taxon>asterids</taxon>
        <taxon>campanulids</taxon>
        <taxon>Escalloniales</taxon>
        <taxon>Escalloniaceae</taxon>
        <taxon>Escallonia</taxon>
    </lineage>
</organism>
<keyword evidence="9 13" id="KW-0067">ATP-binding</keyword>
<dbReference type="PROSITE" id="PS50011">
    <property type="entry name" value="PROTEIN_KINASE_DOM"/>
    <property type="match status" value="1"/>
</dbReference>
<protein>
    <recommendedName>
        <fullName evidence="2">mitogen-activated protein kinase kinase kinase</fullName>
        <ecNumber evidence="2">2.7.11.25</ecNumber>
    </recommendedName>
</protein>
<dbReference type="EMBL" id="JAVXUP010000814">
    <property type="protein sequence ID" value="KAK3020420.1"/>
    <property type="molecule type" value="Genomic_DNA"/>
</dbReference>
<dbReference type="SMART" id="SM00220">
    <property type="entry name" value="S_TKc"/>
    <property type="match status" value="1"/>
</dbReference>
<dbReference type="FunFam" id="1.10.510.10:FF:000852">
    <property type="entry name" value="Mitogen-activated protein kinase kinase kinase 17"/>
    <property type="match status" value="1"/>
</dbReference>
<dbReference type="PROSITE" id="PS00107">
    <property type="entry name" value="PROTEIN_KINASE_ATP"/>
    <property type="match status" value="1"/>
</dbReference>
<evidence type="ECO:0000256" key="2">
    <source>
        <dbReference type="ARBA" id="ARBA00012406"/>
    </source>
</evidence>
<dbReference type="EC" id="2.7.11.25" evidence="2"/>
<evidence type="ECO:0000313" key="17">
    <source>
        <dbReference type="Proteomes" id="UP001188597"/>
    </source>
</evidence>
<dbReference type="InterPro" id="IPR052751">
    <property type="entry name" value="Plant_MAPKKK"/>
</dbReference>
<comment type="catalytic activity">
    <reaction evidence="11">
        <text>L-threonyl-[protein] + ATP = O-phospho-L-threonyl-[protein] + ADP + H(+)</text>
        <dbReference type="Rhea" id="RHEA:46608"/>
        <dbReference type="Rhea" id="RHEA-COMP:11060"/>
        <dbReference type="Rhea" id="RHEA-COMP:11605"/>
        <dbReference type="ChEBI" id="CHEBI:15378"/>
        <dbReference type="ChEBI" id="CHEBI:30013"/>
        <dbReference type="ChEBI" id="CHEBI:30616"/>
        <dbReference type="ChEBI" id="CHEBI:61977"/>
        <dbReference type="ChEBI" id="CHEBI:456216"/>
        <dbReference type="EC" id="2.7.11.25"/>
    </reaction>
</comment>
<dbReference type="Proteomes" id="UP001188597">
    <property type="component" value="Unassembled WGS sequence"/>
</dbReference>
<evidence type="ECO:0000256" key="4">
    <source>
        <dbReference type="ARBA" id="ARBA00022553"/>
    </source>
</evidence>
<evidence type="ECO:0000256" key="14">
    <source>
        <dbReference type="RuleBase" id="RU000304"/>
    </source>
</evidence>
<evidence type="ECO:0000256" key="10">
    <source>
        <dbReference type="ARBA" id="ARBA00023242"/>
    </source>
</evidence>
<evidence type="ECO:0000256" key="3">
    <source>
        <dbReference type="ARBA" id="ARBA00022527"/>
    </source>
</evidence>
<sequence>MDWSRGHAIGRGSSATVSVATSGSGDIFAVKSIELPQSEFLQREQQFLSCLCHPHVVTYKGCDITRENNTFMYNLFMEYMSGGTLSDAVCDQGGRLDEALMGYYTSQILQGLDYLHSRGVVHCDIKGRNVLIGEKGAKIADLGCAKWINSVTGHTMAAVPIGGTPMFMAPEVARGEDQGFPADTWALGCTVIEMATGCPPWPNVNNPMSVLYRIAFSGELPEFPDFLSSQAKDFLSKCLRRDPKERWTAKQLLKHPFLEAFVSPEKQSQDITTSSPTSILDQGIWNSMEGLEIPGGFVNTNSLNSPASRIGKLSVESGLPNWAKWEETWITIRRNEAVALCGSVTALVGDEVDGDDMELESTVNVGEAEEWISFLGSNGSCSNSCSNFLMACTCVEHSDVMSSLNFERHKDAQVL</sequence>
<dbReference type="Pfam" id="PF00069">
    <property type="entry name" value="Pkinase"/>
    <property type="match status" value="1"/>
</dbReference>
<keyword evidence="8" id="KW-0418">Kinase</keyword>
<dbReference type="GO" id="GO:0009738">
    <property type="term" value="P:abscisic acid-activated signaling pathway"/>
    <property type="evidence" value="ECO:0007669"/>
    <property type="project" value="UniProtKB-KW"/>
</dbReference>
<comment type="similarity">
    <text evidence="14">Belongs to the protein kinase superfamily.</text>
</comment>
<dbReference type="SUPFAM" id="SSF56112">
    <property type="entry name" value="Protein kinase-like (PK-like)"/>
    <property type="match status" value="1"/>
</dbReference>